<dbReference type="AlphaFoldDB" id="A0AAD7GQS3"/>
<sequence>MSTLPVCYGLAQETWDQICAEIILESPRRLCRLASASLILCFTVSDITWRDCFLAWFGTDDSLPLNEYRQLCFAFVHFFDTPRFAAARLLAKEFVYHPGINYPENEILTRITARVPSIRMDDMQAIMGYVAPLFKQAAESSNNKWNHIVQHFRSGLHGRYRQLYRIGSRPCALPQQTSPIIFCVLLSTVTSSQPAKARVCFATTLPKYKNLVDRLVSASSSHPITTTIPICLATMPEIRKQTPAKWLKRNFDKFDPAPEYPAGLARNNIGLEESPEKLRNATHLKKILDSGADQRDITLLFYHPAGDPMKSLEAWAELLKNLSGTSCFGYCFPVDLCTMYGWDTSLFGNDGLDYILAVYVQTLRRVNSWLLALIPRRSLEEIATGGNLVGWLTGRGLEMLEAQRLTAMVERSKDYRRCGAVYKGNNARIAGEALPMPFYS</sequence>
<keyword evidence="2" id="KW-1185">Reference proteome</keyword>
<reference evidence="1" key="1">
    <citation type="submission" date="2023-03" db="EMBL/GenBank/DDBJ databases">
        <title>Massive genome expansion in bonnet fungi (Mycena s.s.) driven by repeated elements and novel gene families across ecological guilds.</title>
        <authorList>
            <consortium name="Lawrence Berkeley National Laboratory"/>
            <person name="Harder C.B."/>
            <person name="Miyauchi S."/>
            <person name="Viragh M."/>
            <person name="Kuo A."/>
            <person name="Thoen E."/>
            <person name="Andreopoulos B."/>
            <person name="Lu D."/>
            <person name="Skrede I."/>
            <person name="Drula E."/>
            <person name="Henrissat B."/>
            <person name="Morin E."/>
            <person name="Kohler A."/>
            <person name="Barry K."/>
            <person name="LaButti K."/>
            <person name="Morin E."/>
            <person name="Salamov A."/>
            <person name="Lipzen A."/>
            <person name="Mereny Z."/>
            <person name="Hegedus B."/>
            <person name="Baldrian P."/>
            <person name="Stursova M."/>
            <person name="Weitz H."/>
            <person name="Taylor A."/>
            <person name="Grigoriev I.V."/>
            <person name="Nagy L.G."/>
            <person name="Martin F."/>
            <person name="Kauserud H."/>
        </authorList>
    </citation>
    <scope>NUCLEOTIDE SEQUENCE</scope>
    <source>
        <strain evidence="1">CBHHK067</strain>
    </source>
</reference>
<protein>
    <submittedName>
        <fullName evidence="1">Uncharacterized protein</fullName>
    </submittedName>
</protein>
<dbReference type="Proteomes" id="UP001221757">
    <property type="component" value="Unassembled WGS sequence"/>
</dbReference>
<dbReference type="EMBL" id="JARKIE010000019">
    <property type="protein sequence ID" value="KAJ7700736.1"/>
    <property type="molecule type" value="Genomic_DNA"/>
</dbReference>
<proteinExistence type="predicted"/>
<name>A0AAD7GQS3_MYCRO</name>
<comment type="caution">
    <text evidence="1">The sequence shown here is derived from an EMBL/GenBank/DDBJ whole genome shotgun (WGS) entry which is preliminary data.</text>
</comment>
<gene>
    <name evidence="1" type="ORF">B0H17DRAFT_1195586</name>
</gene>
<evidence type="ECO:0000313" key="2">
    <source>
        <dbReference type="Proteomes" id="UP001221757"/>
    </source>
</evidence>
<organism evidence="1 2">
    <name type="scientific">Mycena rosella</name>
    <name type="common">Pink bonnet</name>
    <name type="synonym">Agaricus rosellus</name>
    <dbReference type="NCBI Taxonomy" id="1033263"/>
    <lineage>
        <taxon>Eukaryota</taxon>
        <taxon>Fungi</taxon>
        <taxon>Dikarya</taxon>
        <taxon>Basidiomycota</taxon>
        <taxon>Agaricomycotina</taxon>
        <taxon>Agaricomycetes</taxon>
        <taxon>Agaricomycetidae</taxon>
        <taxon>Agaricales</taxon>
        <taxon>Marasmiineae</taxon>
        <taxon>Mycenaceae</taxon>
        <taxon>Mycena</taxon>
    </lineage>
</organism>
<accession>A0AAD7GQS3</accession>
<evidence type="ECO:0000313" key="1">
    <source>
        <dbReference type="EMBL" id="KAJ7700736.1"/>
    </source>
</evidence>